<keyword evidence="5" id="KW-1185">Reference proteome</keyword>
<evidence type="ECO:0000259" key="3">
    <source>
        <dbReference type="Pfam" id="PF11716"/>
    </source>
</evidence>
<dbReference type="Pfam" id="PF08608">
    <property type="entry name" value="Wyosine_form"/>
    <property type="match status" value="1"/>
</dbReference>
<evidence type="ECO:0000313" key="5">
    <source>
        <dbReference type="Proteomes" id="UP000642284"/>
    </source>
</evidence>
<reference evidence="4 5" key="1">
    <citation type="submission" date="2020-08" db="EMBL/GenBank/DDBJ databases">
        <title>Genemic of Streptomyces polyaspartic.</title>
        <authorList>
            <person name="Liu W."/>
        </authorList>
    </citation>
    <scope>NUCLEOTIDE SEQUENCE [LARGE SCALE GENOMIC DNA]</scope>
    <source>
        <strain evidence="4 5">TRM66268-LWL</strain>
    </source>
</reference>
<evidence type="ECO:0000313" key="4">
    <source>
        <dbReference type="EMBL" id="MBC9716444.1"/>
    </source>
</evidence>
<evidence type="ECO:0000256" key="1">
    <source>
        <dbReference type="SAM" id="MobiDB-lite"/>
    </source>
</evidence>
<evidence type="ECO:0000259" key="2">
    <source>
        <dbReference type="Pfam" id="PF08608"/>
    </source>
</evidence>
<dbReference type="InterPro" id="IPR034660">
    <property type="entry name" value="DinB/YfiT-like"/>
</dbReference>
<dbReference type="InterPro" id="IPR017517">
    <property type="entry name" value="Maleyloyr_isom"/>
</dbReference>
<comment type="caution">
    <text evidence="4">The sequence shown here is derived from an EMBL/GenBank/DDBJ whole genome shotgun (WGS) entry which is preliminary data.</text>
</comment>
<dbReference type="SUPFAM" id="SSF109854">
    <property type="entry name" value="DinB/YfiT-like putative metalloenzymes"/>
    <property type="match status" value="1"/>
</dbReference>
<dbReference type="InterPro" id="IPR024344">
    <property type="entry name" value="MDMPI_metal-binding"/>
</dbReference>
<dbReference type="NCBIfam" id="TIGR03083">
    <property type="entry name" value="maleylpyruvate isomerase family mycothiol-dependent enzyme"/>
    <property type="match status" value="1"/>
</dbReference>
<gene>
    <name evidence="4" type="ORF">H9Y04_28320</name>
</gene>
<dbReference type="InterPro" id="IPR013917">
    <property type="entry name" value="tRNA_wybutosine-synth"/>
</dbReference>
<dbReference type="EMBL" id="JACTVJ010000014">
    <property type="protein sequence ID" value="MBC9716444.1"/>
    <property type="molecule type" value="Genomic_DNA"/>
</dbReference>
<feature type="compositionally biased region" description="Low complexity" evidence="1">
    <location>
        <begin position="361"/>
        <end position="371"/>
    </location>
</feature>
<accession>A0ABR7SNF3</accession>
<sequence>MTPSRETKAVLIRVRISGSPRSFVRRLHPVRRPVPAKVIGGAGISPENFPSTRACFFLCPLPCSPHTPSQRHRHPARGVRAVSEVVRAVLDDLAEESGELDALVGELGEGGWARGTPAEGWSVAHQIAHLAWTDRVALMAVTDPEAFGAELEKALAAPETFADQGAEEGARSAPAELLAGWRAGRERLQEALRAAPEGARFPWYGPPMSVASMATGRLMETWAHGQDVADALGVLRVPTARLRHVVRIGVRARDYSFMVRGIEPPGEAFRVELRSPDGELLTYGPEDAAQRVTGDAYAFCLLVTQRAHRSDLDVRAEGPDADRWLDIAQAFAGPPGKGRAPGGAAASEEGVPSGEGQPSSEGQPSGEAAAPEGGGAA</sequence>
<dbReference type="Pfam" id="PF11716">
    <property type="entry name" value="MDMPI_N"/>
    <property type="match status" value="1"/>
</dbReference>
<dbReference type="Proteomes" id="UP000642284">
    <property type="component" value="Unassembled WGS sequence"/>
</dbReference>
<dbReference type="Gene3D" id="1.20.120.450">
    <property type="entry name" value="dinb family like domain"/>
    <property type="match status" value="1"/>
</dbReference>
<feature type="domain" description="Mycothiol-dependent maleylpyruvate isomerase metal-binding" evidence="3">
    <location>
        <begin position="93"/>
        <end position="229"/>
    </location>
</feature>
<feature type="region of interest" description="Disordered" evidence="1">
    <location>
        <begin position="331"/>
        <end position="377"/>
    </location>
</feature>
<feature type="domain" description="tRNA wybutosine-synthesis" evidence="2">
    <location>
        <begin position="265"/>
        <end position="312"/>
    </location>
</feature>
<protein>
    <submittedName>
        <fullName evidence="4">TIGR03084 family protein</fullName>
    </submittedName>
</protein>
<name>A0ABR7SNF3_9ACTN</name>
<dbReference type="InterPro" id="IPR017518">
    <property type="entry name" value="CHP03084"/>
</dbReference>
<organism evidence="4 5">
    <name type="scientific">Streptomyces polyasparticus</name>
    <dbReference type="NCBI Taxonomy" id="2767826"/>
    <lineage>
        <taxon>Bacteria</taxon>
        <taxon>Bacillati</taxon>
        <taxon>Actinomycetota</taxon>
        <taxon>Actinomycetes</taxon>
        <taxon>Kitasatosporales</taxon>
        <taxon>Streptomycetaceae</taxon>
        <taxon>Streptomyces</taxon>
    </lineage>
</organism>
<proteinExistence type="predicted"/>
<dbReference type="NCBIfam" id="TIGR03084">
    <property type="entry name" value="TIGR03084 family metal-binding protein"/>
    <property type="match status" value="1"/>
</dbReference>